<name>A0A5C4T7S8_9BACL</name>
<sequence length="197" mass="21841">MPTSAELRATARTSLSGNWLPAIGITLLFAVILGVVSYIPYIGEIGVLLLGGPLTLGLITYFVMLVRNEKPLVGLLFGSFDRFPVSFLVYLLVQIFVFLWTLLLIVPGIIAALRYSQAFFILRENPNIEAMDAIRQSKEMMVGHKGRLFVLYLSFIGWAILAAIPFGLGFIWLYPYMLAAQAAFYEDLKGRANVGSI</sequence>
<keyword evidence="1" id="KW-0472">Membrane</keyword>
<proteinExistence type="predicted"/>
<dbReference type="AlphaFoldDB" id="A0A5C4T7S8"/>
<feature type="transmembrane region" description="Helical" evidence="1">
    <location>
        <begin position="87"/>
        <end position="113"/>
    </location>
</feature>
<keyword evidence="1" id="KW-0812">Transmembrane</keyword>
<feature type="transmembrane region" description="Helical" evidence="1">
    <location>
        <begin position="148"/>
        <end position="174"/>
    </location>
</feature>
<dbReference type="PANTHER" id="PTHR40076">
    <property type="entry name" value="MEMBRANE PROTEIN-RELATED"/>
    <property type="match status" value="1"/>
</dbReference>
<organism evidence="2 3">
    <name type="scientific">Paenibacillus hemerocallicola</name>
    <dbReference type="NCBI Taxonomy" id="1172614"/>
    <lineage>
        <taxon>Bacteria</taxon>
        <taxon>Bacillati</taxon>
        <taxon>Bacillota</taxon>
        <taxon>Bacilli</taxon>
        <taxon>Bacillales</taxon>
        <taxon>Paenibacillaceae</taxon>
        <taxon>Paenibacillus</taxon>
    </lineage>
</organism>
<dbReference type="EMBL" id="VDCQ01000022">
    <property type="protein sequence ID" value="TNJ65134.1"/>
    <property type="molecule type" value="Genomic_DNA"/>
</dbReference>
<keyword evidence="1" id="KW-1133">Transmembrane helix</keyword>
<accession>A0A5C4T7S8</accession>
<evidence type="ECO:0000313" key="3">
    <source>
        <dbReference type="Proteomes" id="UP000307943"/>
    </source>
</evidence>
<dbReference type="OrthoDB" id="9784844at2"/>
<evidence type="ECO:0000256" key="1">
    <source>
        <dbReference type="SAM" id="Phobius"/>
    </source>
</evidence>
<protein>
    <submittedName>
        <fullName evidence="2">DUF975 family protein</fullName>
    </submittedName>
</protein>
<comment type="caution">
    <text evidence="2">The sequence shown here is derived from an EMBL/GenBank/DDBJ whole genome shotgun (WGS) entry which is preliminary data.</text>
</comment>
<reference evidence="2 3" key="1">
    <citation type="submission" date="2019-05" db="EMBL/GenBank/DDBJ databases">
        <title>We sequenced the genome of Paenibacillus hemerocallicola KCTC 33185 for further insight into its adaptation and study the phylogeny of Paenibacillus.</title>
        <authorList>
            <person name="Narsing Rao M.P."/>
        </authorList>
    </citation>
    <scope>NUCLEOTIDE SEQUENCE [LARGE SCALE GENOMIC DNA]</scope>
    <source>
        <strain evidence="2 3">KCTC 33185</strain>
    </source>
</reference>
<dbReference type="PANTHER" id="PTHR40076:SF1">
    <property type="entry name" value="MEMBRANE PROTEIN"/>
    <property type="match status" value="1"/>
</dbReference>
<keyword evidence="3" id="KW-1185">Reference proteome</keyword>
<dbReference type="Proteomes" id="UP000307943">
    <property type="component" value="Unassembled WGS sequence"/>
</dbReference>
<evidence type="ECO:0000313" key="2">
    <source>
        <dbReference type="EMBL" id="TNJ65134.1"/>
    </source>
</evidence>
<feature type="transmembrane region" description="Helical" evidence="1">
    <location>
        <begin position="46"/>
        <end position="67"/>
    </location>
</feature>
<dbReference type="Pfam" id="PF06161">
    <property type="entry name" value="DUF975"/>
    <property type="match status" value="1"/>
</dbReference>
<dbReference type="InterPro" id="IPR010380">
    <property type="entry name" value="DUF975"/>
</dbReference>
<gene>
    <name evidence="2" type="ORF">FE784_17110</name>
</gene>
<feature type="transmembrane region" description="Helical" evidence="1">
    <location>
        <begin position="20"/>
        <end position="39"/>
    </location>
</feature>